<dbReference type="AlphaFoldDB" id="X1IZ06"/>
<evidence type="ECO:0000313" key="2">
    <source>
        <dbReference type="EMBL" id="GAH62783.1"/>
    </source>
</evidence>
<dbReference type="GO" id="GO:0098662">
    <property type="term" value="P:inorganic cation transmembrane transport"/>
    <property type="evidence" value="ECO:0007669"/>
    <property type="project" value="InterPro"/>
</dbReference>
<organism evidence="2">
    <name type="scientific">marine sediment metagenome</name>
    <dbReference type="NCBI Taxonomy" id="412755"/>
    <lineage>
        <taxon>unclassified sequences</taxon>
        <taxon>metagenomes</taxon>
        <taxon>ecological metagenomes</taxon>
    </lineage>
</organism>
<reference evidence="2" key="1">
    <citation type="journal article" date="2014" name="Front. Microbiol.">
        <title>High frequency of phylogenetically diverse reductive dehalogenase-homologous genes in deep subseafloor sedimentary metagenomes.</title>
        <authorList>
            <person name="Kawai M."/>
            <person name="Futagami T."/>
            <person name="Toyoda A."/>
            <person name="Takaki Y."/>
            <person name="Nishi S."/>
            <person name="Hori S."/>
            <person name="Arai W."/>
            <person name="Tsubouchi T."/>
            <person name="Morono Y."/>
            <person name="Uchiyama I."/>
            <person name="Ito T."/>
            <person name="Fujiyama A."/>
            <person name="Inagaki F."/>
            <person name="Takami H."/>
        </authorList>
    </citation>
    <scope>NUCLEOTIDE SEQUENCE</scope>
    <source>
        <strain evidence="2">Expedition CK06-06</strain>
    </source>
</reference>
<evidence type="ECO:0000256" key="1">
    <source>
        <dbReference type="SAM" id="Phobius"/>
    </source>
</evidence>
<dbReference type="GO" id="GO:0015297">
    <property type="term" value="F:antiporter activity"/>
    <property type="evidence" value="ECO:0007669"/>
    <property type="project" value="InterPro"/>
</dbReference>
<keyword evidence="1" id="KW-1133">Transmembrane helix</keyword>
<feature type="transmembrane region" description="Helical" evidence="1">
    <location>
        <begin position="24"/>
        <end position="43"/>
    </location>
</feature>
<keyword evidence="1" id="KW-0472">Membrane</keyword>
<keyword evidence="1" id="KW-0812">Transmembrane</keyword>
<dbReference type="EMBL" id="BARU01032987">
    <property type="protein sequence ID" value="GAH62783.1"/>
    <property type="molecule type" value="Genomic_DNA"/>
</dbReference>
<accession>X1IZ06</accession>
<sequence length="69" mass="7621">MLLGMLFFFGFSEAGIKAVITIPLLFLTASVAAHALIRGSYIFGVKIGDQPIKDDYKEQVETDEKNEVI</sequence>
<name>X1IZ06_9ZZZZ</name>
<proteinExistence type="predicted"/>
<protein>
    <submittedName>
        <fullName evidence="2">Uncharacterized protein</fullName>
    </submittedName>
</protein>
<gene>
    <name evidence="2" type="ORF">S03H2_51944</name>
</gene>
<comment type="caution">
    <text evidence="2">The sequence shown here is derived from an EMBL/GenBank/DDBJ whole genome shotgun (WGS) entry which is preliminary data.</text>
</comment>